<dbReference type="InterPro" id="IPR010442">
    <property type="entry name" value="PET_domain"/>
</dbReference>
<accession>A0A0N5B258</accession>
<name>A0A0N5B258_STREA</name>
<dbReference type="SUPFAM" id="SSF57716">
    <property type="entry name" value="Glucocorticoid receptor-like (DNA-binding domain)"/>
    <property type="match status" value="2"/>
</dbReference>
<evidence type="ECO:0000256" key="4">
    <source>
        <dbReference type="ARBA" id="ARBA00023038"/>
    </source>
</evidence>
<dbReference type="GO" id="GO:0008270">
    <property type="term" value="F:zinc ion binding"/>
    <property type="evidence" value="ECO:0007669"/>
    <property type="project" value="InterPro"/>
</dbReference>
<keyword evidence="4 5" id="KW-0440">LIM domain</keyword>
<keyword evidence="2" id="KW-0677">Repeat</keyword>
<reference evidence="9" key="1">
    <citation type="submission" date="2017-02" db="UniProtKB">
        <authorList>
            <consortium name="WormBaseParasite"/>
        </authorList>
    </citation>
    <scope>IDENTIFICATION</scope>
</reference>
<evidence type="ECO:0000256" key="5">
    <source>
        <dbReference type="PROSITE-ProRule" id="PRU00125"/>
    </source>
</evidence>
<sequence>MNETQTDILTPYFKRLELKPKHIIAHEYGAGSKCLSCSCPGLDLHFWRKMCKSCNCRMDEHDIVMPLNFDHGAHIRKILIDRSSPQPSRDSENFINLRNKIGTAIFHKNEHSLKTNTTISTPSSSTNYKTSSEILKEPLYGKINKSNNNINGINNLTFKDGYKKSNNSPCINNENDRQVPEYTWLPQGLPEQLIVEYMNSIPENDRPLVGTDGEQVRRTKLAYQLPYHDSDPTACKSLQKEEDIELHRKFVEKIKKNVVGVGEVIDKREFRNCESQKPNDLSCQTNNYQNVDCYNCNNGLHNSNVIIDTSNGPGKDVFHPKCFKCEVCNQLLVDLLYFFHNDKYYCGRHYGEQIYSRCFGCDELIFQNEYTFAEGKNWHIEHFCCFGCDMSLGGYKYCVKDEKPYCIICYMNKFAKRCETCSQKIPPDQERLTHSDLNWHATPQCFKCFTCLKSLKNSPFMLKSNKLFCSGICRNNFKE</sequence>
<keyword evidence="1 5" id="KW-0479">Metal-binding</keyword>
<dbReference type="AlphaFoldDB" id="A0A0N5B258"/>
<feature type="domain" description="LIM zinc-binding" evidence="6">
    <location>
        <begin position="356"/>
        <end position="416"/>
    </location>
</feature>
<keyword evidence="8" id="KW-1185">Reference proteome</keyword>
<evidence type="ECO:0000313" key="9">
    <source>
        <dbReference type="WBParaSite" id="SPAL_0000016100.1"/>
    </source>
</evidence>
<feature type="domain" description="PET" evidence="7">
    <location>
        <begin position="163"/>
        <end position="271"/>
    </location>
</feature>
<dbReference type="FunFam" id="2.10.110.10:FF:000005">
    <property type="entry name" value="Testin isoform 1"/>
    <property type="match status" value="1"/>
</dbReference>
<dbReference type="Pfam" id="PF06297">
    <property type="entry name" value="PET"/>
    <property type="match status" value="1"/>
</dbReference>
<dbReference type="WBParaSite" id="SPAL_0000016100.1">
    <property type="protein sequence ID" value="SPAL_0000016100.1"/>
    <property type="gene ID" value="SPAL_0000016100"/>
</dbReference>
<protein>
    <submittedName>
        <fullName evidence="9">Testin</fullName>
    </submittedName>
</protein>
<dbReference type="PANTHER" id="PTHR24211:SF22">
    <property type="entry name" value="TESTIN"/>
    <property type="match status" value="1"/>
</dbReference>
<evidence type="ECO:0000259" key="7">
    <source>
        <dbReference type="PROSITE" id="PS51303"/>
    </source>
</evidence>
<dbReference type="Gene3D" id="2.10.110.10">
    <property type="entry name" value="Cysteine Rich Protein"/>
    <property type="match status" value="3"/>
</dbReference>
<dbReference type="SMART" id="SM00132">
    <property type="entry name" value="LIM"/>
    <property type="match status" value="3"/>
</dbReference>
<dbReference type="PANTHER" id="PTHR24211">
    <property type="entry name" value="LIM DOMAIN-CONTAINING PROTEIN"/>
    <property type="match status" value="1"/>
</dbReference>
<dbReference type="PROSITE" id="PS51303">
    <property type="entry name" value="PET"/>
    <property type="match status" value="1"/>
</dbReference>
<evidence type="ECO:0000256" key="3">
    <source>
        <dbReference type="ARBA" id="ARBA00022833"/>
    </source>
</evidence>
<dbReference type="PROSITE" id="PS00478">
    <property type="entry name" value="LIM_DOMAIN_1"/>
    <property type="match status" value="1"/>
</dbReference>
<dbReference type="InterPro" id="IPR047120">
    <property type="entry name" value="Pk/Esn/Tes"/>
</dbReference>
<dbReference type="STRING" id="174720.A0A0N5B258"/>
<feature type="domain" description="LIM zinc-binding" evidence="6">
    <location>
        <begin position="291"/>
        <end position="355"/>
    </location>
</feature>
<dbReference type="CDD" id="cd09341">
    <property type="entry name" value="LIM2_Testin_like"/>
    <property type="match status" value="1"/>
</dbReference>
<dbReference type="Pfam" id="PF00412">
    <property type="entry name" value="LIM"/>
    <property type="match status" value="3"/>
</dbReference>
<dbReference type="PROSITE" id="PS50023">
    <property type="entry name" value="LIM_DOMAIN_2"/>
    <property type="match status" value="2"/>
</dbReference>
<keyword evidence="3 5" id="KW-0862">Zinc</keyword>
<organism evidence="8 9">
    <name type="scientific">Strongyloides papillosus</name>
    <name type="common">Intestinal threadworm</name>
    <dbReference type="NCBI Taxonomy" id="174720"/>
    <lineage>
        <taxon>Eukaryota</taxon>
        <taxon>Metazoa</taxon>
        <taxon>Ecdysozoa</taxon>
        <taxon>Nematoda</taxon>
        <taxon>Chromadorea</taxon>
        <taxon>Rhabditida</taxon>
        <taxon>Tylenchina</taxon>
        <taxon>Panagrolaimomorpha</taxon>
        <taxon>Strongyloidoidea</taxon>
        <taxon>Strongyloididae</taxon>
        <taxon>Strongyloides</taxon>
    </lineage>
</organism>
<evidence type="ECO:0000259" key="6">
    <source>
        <dbReference type="PROSITE" id="PS50023"/>
    </source>
</evidence>
<proteinExistence type="predicted"/>
<evidence type="ECO:0000256" key="2">
    <source>
        <dbReference type="ARBA" id="ARBA00022737"/>
    </source>
</evidence>
<evidence type="ECO:0000256" key="1">
    <source>
        <dbReference type="ARBA" id="ARBA00022723"/>
    </source>
</evidence>
<dbReference type="Proteomes" id="UP000046392">
    <property type="component" value="Unplaced"/>
</dbReference>
<evidence type="ECO:0000313" key="8">
    <source>
        <dbReference type="Proteomes" id="UP000046392"/>
    </source>
</evidence>
<dbReference type="InterPro" id="IPR001781">
    <property type="entry name" value="Znf_LIM"/>
</dbReference>